<proteinExistence type="predicted"/>
<dbReference type="CDD" id="cd00037">
    <property type="entry name" value="CLECT"/>
    <property type="match status" value="1"/>
</dbReference>
<dbReference type="InterPro" id="IPR001304">
    <property type="entry name" value="C-type_lectin-like"/>
</dbReference>
<reference evidence="3 4" key="1">
    <citation type="submission" date="2020-08" db="EMBL/GenBank/DDBJ databases">
        <authorList>
            <person name="Hejnol A."/>
        </authorList>
    </citation>
    <scope>NUCLEOTIDE SEQUENCE [LARGE SCALE GENOMIC DNA]</scope>
</reference>
<dbReference type="EMBL" id="CAJFCJ010000024">
    <property type="protein sequence ID" value="CAD5125066.1"/>
    <property type="molecule type" value="Genomic_DNA"/>
</dbReference>
<feature type="domain" description="C-type lectin" evidence="2">
    <location>
        <begin position="55"/>
        <end position="172"/>
    </location>
</feature>
<accession>A0A7I8WAE2</accession>
<evidence type="ECO:0000256" key="1">
    <source>
        <dbReference type="SAM" id="SignalP"/>
    </source>
</evidence>
<evidence type="ECO:0000313" key="3">
    <source>
        <dbReference type="EMBL" id="CAD5125066.1"/>
    </source>
</evidence>
<dbReference type="AlphaFoldDB" id="A0A7I8WAE2"/>
<protein>
    <submittedName>
        <fullName evidence="3">DgyrCDS13307</fullName>
    </submittedName>
</protein>
<dbReference type="InterPro" id="IPR016187">
    <property type="entry name" value="CTDL_fold"/>
</dbReference>
<keyword evidence="1" id="KW-0732">Signal</keyword>
<dbReference type="InterPro" id="IPR016186">
    <property type="entry name" value="C-type_lectin-like/link_sf"/>
</dbReference>
<dbReference type="Gene3D" id="3.10.100.10">
    <property type="entry name" value="Mannose-Binding Protein A, subunit A"/>
    <property type="match status" value="1"/>
</dbReference>
<sequence length="389" mass="44827">MMKLSSLFIVCLLGILAPCYSNNCQSTIKFSNWTLIDYDGKCFGYGQLFGVKHYGYFEAQRFCKKYNGKLASISSKEKQTEFGREIKFAIKYDAVYTVFDDSEAFFWVDLVNNTDTVKWGDGTYFKQSVSPAKSSYSYSYLSKYLVVNVDYEGRMTFYNEYHPYDVRNAVCEFFNPGNKTQGNSTGVGDPHMSHYIRSADKSICYDLTGKAEDEFILLDDKKNHIIISGILLDDYYFHSIKIRMGNKTVIAHTNPLKSTISWNRNLQIYKSLTIRRINQNELLISIDRHTSFVLTKAKSIGEAYINIWIQTFDETNAGGIFGDVAKNNYEFFESSQRGQRGSVQVNGRIFPAEFRHEPKNCWFMSPENALFPKKPVNYIDNLQNTPFNL</sequence>
<dbReference type="SUPFAM" id="SSF56436">
    <property type="entry name" value="C-type lectin-like"/>
    <property type="match status" value="1"/>
</dbReference>
<dbReference type="Pfam" id="PF00059">
    <property type="entry name" value="Lectin_C"/>
    <property type="match status" value="1"/>
</dbReference>
<feature type="chain" id="PRO_5029504762" evidence="1">
    <location>
        <begin position="22"/>
        <end position="389"/>
    </location>
</feature>
<organism evidence="3 4">
    <name type="scientific">Dimorphilus gyrociliatus</name>
    <dbReference type="NCBI Taxonomy" id="2664684"/>
    <lineage>
        <taxon>Eukaryota</taxon>
        <taxon>Metazoa</taxon>
        <taxon>Spiralia</taxon>
        <taxon>Lophotrochozoa</taxon>
        <taxon>Annelida</taxon>
        <taxon>Polychaeta</taxon>
        <taxon>Polychaeta incertae sedis</taxon>
        <taxon>Dinophilidae</taxon>
        <taxon>Dimorphilus</taxon>
    </lineage>
</organism>
<evidence type="ECO:0000313" key="4">
    <source>
        <dbReference type="Proteomes" id="UP000549394"/>
    </source>
</evidence>
<feature type="signal peptide" evidence="1">
    <location>
        <begin position="1"/>
        <end position="21"/>
    </location>
</feature>
<gene>
    <name evidence="3" type="ORF">DGYR_LOCUS12512</name>
</gene>
<dbReference type="Proteomes" id="UP000549394">
    <property type="component" value="Unassembled WGS sequence"/>
</dbReference>
<name>A0A7I8WAE2_9ANNE</name>
<evidence type="ECO:0000259" key="2">
    <source>
        <dbReference type="Pfam" id="PF00059"/>
    </source>
</evidence>
<keyword evidence="4" id="KW-1185">Reference proteome</keyword>
<comment type="caution">
    <text evidence="3">The sequence shown here is derived from an EMBL/GenBank/DDBJ whole genome shotgun (WGS) entry which is preliminary data.</text>
</comment>